<reference evidence="2 3" key="1">
    <citation type="journal article" date="2021" name="Sci. Rep.">
        <title>Genome sequencing of the multicellular alga Astrephomene provides insights into convergent evolution of germ-soma differentiation.</title>
        <authorList>
            <person name="Yamashita S."/>
            <person name="Yamamoto K."/>
            <person name="Matsuzaki R."/>
            <person name="Suzuki S."/>
            <person name="Yamaguchi H."/>
            <person name="Hirooka S."/>
            <person name="Minakuchi Y."/>
            <person name="Miyagishima S."/>
            <person name="Kawachi M."/>
            <person name="Toyoda A."/>
            <person name="Nozaki H."/>
        </authorList>
    </citation>
    <scope>NUCLEOTIDE SEQUENCE [LARGE SCALE GENOMIC DNA]</scope>
    <source>
        <strain evidence="2 3">NIES-4017</strain>
    </source>
</reference>
<gene>
    <name evidence="2" type="ORF">Agub_g3526</name>
</gene>
<evidence type="ECO:0000313" key="3">
    <source>
        <dbReference type="Proteomes" id="UP001054857"/>
    </source>
</evidence>
<accession>A0AAD3DIR1</accession>
<dbReference type="EMBL" id="BMAR01000003">
    <property type="protein sequence ID" value="GFR42596.1"/>
    <property type="molecule type" value="Genomic_DNA"/>
</dbReference>
<keyword evidence="3" id="KW-1185">Reference proteome</keyword>
<evidence type="ECO:0000313" key="2">
    <source>
        <dbReference type="EMBL" id="GFR42596.1"/>
    </source>
</evidence>
<feature type="chain" id="PRO_5042260212" evidence="1">
    <location>
        <begin position="28"/>
        <end position="445"/>
    </location>
</feature>
<feature type="signal peptide" evidence="1">
    <location>
        <begin position="1"/>
        <end position="27"/>
    </location>
</feature>
<dbReference type="AlphaFoldDB" id="A0AAD3DIR1"/>
<evidence type="ECO:0000256" key="1">
    <source>
        <dbReference type="SAM" id="SignalP"/>
    </source>
</evidence>
<sequence>MATSIARGFIAKYILVIYLLAFTTASGSDIGNIGATRTTKATQDGNDNNDIRITTPPADLRSCPNLRIAVVNGVPYHHDVLAGLLHVLRPYAAHTDVYINRYTRASTSDGAWDLLKWSKSNFLLLTRGLLASLSRKPTFYDLVILVSPEYELDANAELLRHVRRRLTIAFVHNSDWDEQRLINVVKNGSTDGVRLVTLSPHTAGSLAATLAESRQQQQPSYPVDWQLAVLPFKPRSNCLEASEVDLLGRCLRGFSMQGKFSNLRRNYSAIWDQLLAHRRELTSGNAVHLFHLNLLGKGQDGRLNMPSELEKHVSLLRRLRYTSFYEAIHHTFALIPALASEKYYTVKFSSTILTSLVSGTPLIADKRFLSSYGMFSEDAVYLQHEGEQEVDVMLRVMLKTSVPELLGVRKALLGVRQRLNERAAAFYAEILSGLCKQSSSSGGVA</sequence>
<keyword evidence="1" id="KW-0732">Signal</keyword>
<organism evidence="2 3">
    <name type="scientific">Astrephomene gubernaculifera</name>
    <dbReference type="NCBI Taxonomy" id="47775"/>
    <lineage>
        <taxon>Eukaryota</taxon>
        <taxon>Viridiplantae</taxon>
        <taxon>Chlorophyta</taxon>
        <taxon>core chlorophytes</taxon>
        <taxon>Chlorophyceae</taxon>
        <taxon>CS clade</taxon>
        <taxon>Chlamydomonadales</taxon>
        <taxon>Astrephomenaceae</taxon>
        <taxon>Astrephomene</taxon>
    </lineage>
</organism>
<comment type="caution">
    <text evidence="2">The sequence shown here is derived from an EMBL/GenBank/DDBJ whole genome shotgun (WGS) entry which is preliminary data.</text>
</comment>
<proteinExistence type="predicted"/>
<protein>
    <submittedName>
        <fullName evidence="2">Uncharacterized protein</fullName>
    </submittedName>
</protein>
<name>A0AAD3DIR1_9CHLO</name>
<dbReference type="Proteomes" id="UP001054857">
    <property type="component" value="Unassembled WGS sequence"/>
</dbReference>